<dbReference type="Pfam" id="PF00106">
    <property type="entry name" value="adh_short"/>
    <property type="match status" value="1"/>
</dbReference>
<dbReference type="Proteomes" id="UP000284706">
    <property type="component" value="Unassembled WGS sequence"/>
</dbReference>
<protein>
    <recommendedName>
        <fullName evidence="4">NAD(P)-binding protein</fullName>
    </recommendedName>
</protein>
<organism evidence="2 3">
    <name type="scientific">Gymnopilus dilepis</name>
    <dbReference type="NCBI Taxonomy" id="231916"/>
    <lineage>
        <taxon>Eukaryota</taxon>
        <taxon>Fungi</taxon>
        <taxon>Dikarya</taxon>
        <taxon>Basidiomycota</taxon>
        <taxon>Agaricomycotina</taxon>
        <taxon>Agaricomycetes</taxon>
        <taxon>Agaricomycetidae</taxon>
        <taxon>Agaricales</taxon>
        <taxon>Agaricineae</taxon>
        <taxon>Hymenogastraceae</taxon>
        <taxon>Gymnopilus</taxon>
    </lineage>
</organism>
<dbReference type="STRING" id="231916.A0A409W5E5"/>
<keyword evidence="1" id="KW-0560">Oxidoreductase</keyword>
<dbReference type="EMBL" id="NHYE01005385">
    <property type="protein sequence ID" value="PPQ73759.1"/>
    <property type="molecule type" value="Genomic_DNA"/>
</dbReference>
<dbReference type="PANTHER" id="PTHR47534:SF3">
    <property type="entry name" value="ALCOHOL DEHYDROGENASE-LIKE C-TERMINAL DOMAIN-CONTAINING PROTEIN"/>
    <property type="match status" value="1"/>
</dbReference>
<gene>
    <name evidence="2" type="ORF">CVT26_011877</name>
</gene>
<dbReference type="InterPro" id="IPR036291">
    <property type="entry name" value="NAD(P)-bd_dom_sf"/>
</dbReference>
<dbReference type="GO" id="GO:0016491">
    <property type="term" value="F:oxidoreductase activity"/>
    <property type="evidence" value="ECO:0007669"/>
    <property type="project" value="UniProtKB-KW"/>
</dbReference>
<dbReference type="Gene3D" id="3.40.50.720">
    <property type="entry name" value="NAD(P)-binding Rossmann-like Domain"/>
    <property type="match status" value="1"/>
</dbReference>
<evidence type="ECO:0000256" key="1">
    <source>
        <dbReference type="ARBA" id="ARBA00023002"/>
    </source>
</evidence>
<dbReference type="SUPFAM" id="SSF51735">
    <property type="entry name" value="NAD(P)-binding Rossmann-fold domains"/>
    <property type="match status" value="1"/>
</dbReference>
<comment type="caution">
    <text evidence="2">The sequence shown here is derived from an EMBL/GenBank/DDBJ whole genome shotgun (WGS) entry which is preliminary data.</text>
</comment>
<dbReference type="AlphaFoldDB" id="A0A409W5E5"/>
<evidence type="ECO:0000313" key="2">
    <source>
        <dbReference type="EMBL" id="PPQ73759.1"/>
    </source>
</evidence>
<keyword evidence="3" id="KW-1185">Reference proteome</keyword>
<evidence type="ECO:0000313" key="3">
    <source>
        <dbReference type="Proteomes" id="UP000284706"/>
    </source>
</evidence>
<proteinExistence type="predicted"/>
<dbReference type="PANTHER" id="PTHR47534">
    <property type="entry name" value="YALI0E05731P"/>
    <property type="match status" value="1"/>
</dbReference>
<dbReference type="InterPro" id="IPR002347">
    <property type="entry name" value="SDR_fam"/>
</dbReference>
<accession>A0A409W5E5</accession>
<name>A0A409W5E5_9AGAR</name>
<evidence type="ECO:0008006" key="4">
    <source>
        <dbReference type="Google" id="ProtNLM"/>
    </source>
</evidence>
<dbReference type="InParanoid" id="A0A409W5E5"/>
<dbReference type="OrthoDB" id="2898509at2759"/>
<dbReference type="InterPro" id="IPR052228">
    <property type="entry name" value="Sec_Metab_Biosynth_Oxidored"/>
</dbReference>
<reference evidence="2 3" key="1">
    <citation type="journal article" date="2018" name="Evol. Lett.">
        <title>Horizontal gene cluster transfer increased hallucinogenic mushroom diversity.</title>
        <authorList>
            <person name="Reynolds H.T."/>
            <person name="Vijayakumar V."/>
            <person name="Gluck-Thaler E."/>
            <person name="Korotkin H.B."/>
            <person name="Matheny P.B."/>
            <person name="Slot J.C."/>
        </authorList>
    </citation>
    <scope>NUCLEOTIDE SEQUENCE [LARGE SCALE GENOMIC DNA]</scope>
    <source>
        <strain evidence="2 3">SRW20</strain>
    </source>
</reference>
<sequence>MPSFASTTILISALSIILGLYLIQPADMPSFAAIRAANAAFFRSVSGAGSSSSSSAAATANAATNAASNTNTNNDLPTAVFVGGTSGIGEGMAVTFAEHTEGKSNIILVGRNRAAAERILASLPAPPPSLSPAPAREFVQCDATLIKNVHSASSQILSKFPKINYLIITAGFSTLAGRDETPEGIDKKLAVHYYARWKFLSDLVPGLQKAKEAGEEAVAMSVMAAGKGGKVDLEDLGLKRGYSLSAAALAAPTYNDLMVESFAEKYPSLRFIHAYPGFVRTNLGASSPSTTLRLLTPVALGLFRPLSVSQNECGEYMWYAVSHTIRDGSSNTTAGKTGAFRTGSKGEDLGRKGYYGSEEARRRLWAHTVETVQAALGKEEGK</sequence>